<dbReference type="SUPFAM" id="SSF48150">
    <property type="entry name" value="DNA-glycosylase"/>
    <property type="match status" value="1"/>
</dbReference>
<sequence length="315" mass="32146">MSIAPSCDRRISNVRPVCYRGFARTVAGGVSDVAATVAPVRALLDPAPALASLAARAVPGVEVVDVAAATVHRLVDLGAGPVPVTAHLTAAGVEIRVDGPAAPGSADRLAARWFGLADDLAAVHDALEADPVVGPLLAARPHLRVPGHPDGFEAAVQAVLTQQVSLRAGRTTGGRLAAAHGRPHPSGLVAFPRPEDVAAVDPLALQAVLRVPHARARAVHALALACTQGLTLVPGAPAAEVRAALLAVPGIGPWTADVVALRALGDRDAFPSGDLVLRRALGVPTVRDVADAGRAWAPWRAFAATHLWSSAAYPD</sequence>
<dbReference type="Gene3D" id="3.30.310.20">
    <property type="entry name" value="DNA-3-methyladenine glycosylase AlkA, N-terminal domain"/>
    <property type="match status" value="1"/>
</dbReference>
<dbReference type="Gene3D" id="1.10.1670.10">
    <property type="entry name" value="Helix-hairpin-Helix base-excision DNA repair enzymes (C-terminal)"/>
    <property type="match status" value="1"/>
</dbReference>
<evidence type="ECO:0000256" key="3">
    <source>
        <dbReference type="ARBA" id="ARBA00022763"/>
    </source>
</evidence>
<keyword evidence="4" id="KW-0234">DNA repair</keyword>
<name>A0ABY5K4K3_9CELL</name>
<dbReference type="InterPro" id="IPR023170">
    <property type="entry name" value="HhH_base_excis_C"/>
</dbReference>
<dbReference type="EC" id="3.2.2.21" evidence="2"/>
<dbReference type="RefSeq" id="WP_256791059.1">
    <property type="nucleotide sequence ID" value="NZ_CP101989.1"/>
</dbReference>
<accession>A0ABY5K4K3</accession>
<proteinExistence type="predicted"/>
<protein>
    <recommendedName>
        <fullName evidence="2">DNA-3-methyladenine glycosylase II</fullName>
        <ecNumber evidence="2">3.2.2.21</ecNumber>
    </recommendedName>
</protein>
<dbReference type="Gene3D" id="1.10.340.30">
    <property type="entry name" value="Hypothetical protein, domain 2"/>
    <property type="match status" value="1"/>
</dbReference>
<comment type="catalytic activity">
    <reaction evidence="1">
        <text>Hydrolysis of alkylated DNA, releasing 3-methyladenine, 3-methylguanine, 7-methylguanine and 7-methyladenine.</text>
        <dbReference type="EC" id="3.2.2.21"/>
    </reaction>
</comment>
<keyword evidence="3" id="KW-0227">DNA damage</keyword>
<evidence type="ECO:0000313" key="8">
    <source>
        <dbReference type="Proteomes" id="UP001317322"/>
    </source>
</evidence>
<evidence type="ECO:0000259" key="6">
    <source>
        <dbReference type="SMART" id="SM01009"/>
    </source>
</evidence>
<dbReference type="InterPro" id="IPR003265">
    <property type="entry name" value="HhH-GPD_domain"/>
</dbReference>
<evidence type="ECO:0000256" key="1">
    <source>
        <dbReference type="ARBA" id="ARBA00000086"/>
    </source>
</evidence>
<dbReference type="InterPro" id="IPR011257">
    <property type="entry name" value="DNA_glycosylase"/>
</dbReference>
<evidence type="ECO:0000256" key="4">
    <source>
        <dbReference type="ARBA" id="ARBA00023204"/>
    </source>
</evidence>
<dbReference type="EMBL" id="CP101989">
    <property type="protein sequence ID" value="UUI63985.1"/>
    <property type="molecule type" value="Genomic_DNA"/>
</dbReference>
<gene>
    <name evidence="7" type="ORF">NP075_12675</name>
</gene>
<dbReference type="InterPro" id="IPR051912">
    <property type="entry name" value="Alkylbase_DNA_Glycosylase/TA"/>
</dbReference>
<evidence type="ECO:0000313" key="7">
    <source>
        <dbReference type="EMBL" id="UUI63985.1"/>
    </source>
</evidence>
<dbReference type="Proteomes" id="UP001317322">
    <property type="component" value="Chromosome"/>
</dbReference>
<organism evidence="7 8">
    <name type="scientific">Cellulomonas wangsupingiae</name>
    <dbReference type="NCBI Taxonomy" id="2968085"/>
    <lineage>
        <taxon>Bacteria</taxon>
        <taxon>Bacillati</taxon>
        <taxon>Actinomycetota</taxon>
        <taxon>Actinomycetes</taxon>
        <taxon>Micrococcales</taxon>
        <taxon>Cellulomonadaceae</taxon>
        <taxon>Cellulomonas</taxon>
    </lineage>
</organism>
<dbReference type="SMART" id="SM01009">
    <property type="entry name" value="AlkA_N"/>
    <property type="match status" value="1"/>
</dbReference>
<dbReference type="PANTHER" id="PTHR43003">
    <property type="entry name" value="DNA-3-METHYLADENINE GLYCOSYLASE"/>
    <property type="match status" value="1"/>
</dbReference>
<dbReference type="PANTHER" id="PTHR43003:SF13">
    <property type="entry name" value="DNA-3-METHYLADENINE GLYCOSYLASE 2"/>
    <property type="match status" value="1"/>
</dbReference>
<dbReference type="InterPro" id="IPR037046">
    <property type="entry name" value="AlkA_N_sf"/>
</dbReference>
<evidence type="ECO:0000259" key="5">
    <source>
        <dbReference type="SMART" id="SM00478"/>
    </source>
</evidence>
<dbReference type="Pfam" id="PF06029">
    <property type="entry name" value="AlkA_N"/>
    <property type="match status" value="1"/>
</dbReference>
<dbReference type="CDD" id="cd00056">
    <property type="entry name" value="ENDO3c"/>
    <property type="match status" value="1"/>
</dbReference>
<evidence type="ECO:0000256" key="2">
    <source>
        <dbReference type="ARBA" id="ARBA00012000"/>
    </source>
</evidence>
<feature type="domain" description="DNA-3-methyladenine glycosylase AlkA N-terminal" evidence="6">
    <location>
        <begin position="40"/>
        <end position="150"/>
    </location>
</feature>
<keyword evidence="8" id="KW-1185">Reference proteome</keyword>
<feature type="domain" description="HhH-GPD" evidence="5">
    <location>
        <begin position="160"/>
        <end position="312"/>
    </location>
</feature>
<dbReference type="InterPro" id="IPR010316">
    <property type="entry name" value="AlkA_N"/>
</dbReference>
<reference evidence="7 8" key="1">
    <citation type="submission" date="2022-07" db="EMBL/GenBank/DDBJ databases">
        <title>Novel species in genus cellulomonas.</title>
        <authorList>
            <person name="Ye L."/>
        </authorList>
    </citation>
    <scope>NUCLEOTIDE SEQUENCE [LARGE SCALE GENOMIC DNA]</scope>
    <source>
        <strain evidence="8">zg-Y908</strain>
    </source>
</reference>
<dbReference type="SMART" id="SM00478">
    <property type="entry name" value="ENDO3c"/>
    <property type="match status" value="1"/>
</dbReference>